<evidence type="ECO:0000313" key="2">
    <source>
        <dbReference type="Proteomes" id="UP001239111"/>
    </source>
</evidence>
<reference evidence="1" key="1">
    <citation type="submission" date="2023-04" db="EMBL/GenBank/DDBJ databases">
        <title>A chromosome-level genome assembly of the parasitoid wasp Eretmocerus hayati.</title>
        <authorList>
            <person name="Zhong Y."/>
            <person name="Liu S."/>
            <person name="Liu Y."/>
        </authorList>
    </citation>
    <scope>NUCLEOTIDE SEQUENCE</scope>
    <source>
        <strain evidence="1">ZJU_SS_LIU_2023</strain>
    </source>
</reference>
<dbReference type="EMBL" id="CM056744">
    <property type="protein sequence ID" value="KAJ8664464.1"/>
    <property type="molecule type" value="Genomic_DNA"/>
</dbReference>
<comment type="caution">
    <text evidence="1">The sequence shown here is derived from an EMBL/GenBank/DDBJ whole genome shotgun (WGS) entry which is preliminary data.</text>
</comment>
<protein>
    <submittedName>
        <fullName evidence="1">Uncharacterized protein</fullName>
    </submittedName>
</protein>
<sequence>MALIALIDKVTDRRLLEPDYNNISKLVDLVNQDIVDPEDAVQLVQHKILDENPKTACLALKVLEALFYQCGNLVHRIICTSDYMTLLENILKKSHYYEVQVEILKLVVDWADRFKFFPNYSAPQDLLKSLVEEGFLTAEQLKDIRAGVKSLKKSASSTNRVKSNDNGHHTYSSYSLSAKHYSENSTMNTSQNVCTSGHLEYQDCSEKKSEEFNKEMEEIKAEKKRRYKEYLRANNLPTSSDEEDIVIDANEKNSRLSLPQHEVQDSSTGYEYGAIKKRLPKEMAISKKQKENLKSQTDAIRKEKHDVYKKNCSNYDQDLKKCIFDDCNECQKYKENSKEDVVFVQKQLPLEMRKIKESKKLLNESWQEVRKGKNRDYYNRQNNSRFEPNSNGSRERSLMASEDEQLNIAVQLSRVENQPSYVPPSRSTLGDLEEERLLREALEISRVVTSCNPMQHPSNEDGEEEIQRAISLSLAESDMADFDAMPALDEDLQMSFARQLSLDEQRRSLESAGDRHDWSSCVICHDIKRLKRFRPCLHKGICDECSKDYKGDICVLCRRIYQKLDYD</sequence>
<dbReference type="Proteomes" id="UP001239111">
    <property type="component" value="Chromosome 4"/>
</dbReference>
<accession>A0ACC2N043</accession>
<organism evidence="1 2">
    <name type="scientific">Eretmocerus hayati</name>
    <dbReference type="NCBI Taxonomy" id="131215"/>
    <lineage>
        <taxon>Eukaryota</taxon>
        <taxon>Metazoa</taxon>
        <taxon>Ecdysozoa</taxon>
        <taxon>Arthropoda</taxon>
        <taxon>Hexapoda</taxon>
        <taxon>Insecta</taxon>
        <taxon>Pterygota</taxon>
        <taxon>Neoptera</taxon>
        <taxon>Endopterygota</taxon>
        <taxon>Hymenoptera</taxon>
        <taxon>Apocrita</taxon>
        <taxon>Proctotrupomorpha</taxon>
        <taxon>Chalcidoidea</taxon>
        <taxon>Aphelinidae</taxon>
        <taxon>Aphelininae</taxon>
        <taxon>Eretmocerus</taxon>
    </lineage>
</organism>
<gene>
    <name evidence="1" type="ORF">QAD02_006126</name>
</gene>
<name>A0ACC2N043_9HYME</name>
<proteinExistence type="predicted"/>
<evidence type="ECO:0000313" key="1">
    <source>
        <dbReference type="EMBL" id="KAJ8664464.1"/>
    </source>
</evidence>
<keyword evidence="2" id="KW-1185">Reference proteome</keyword>